<dbReference type="Gene3D" id="3.90.226.10">
    <property type="entry name" value="2-enoyl-CoA Hydratase, Chain A, domain 1"/>
    <property type="match status" value="1"/>
</dbReference>
<accession>A0A3B1AQ84</accession>
<protein>
    <recommendedName>
        <fullName evidence="2">Enoyl-CoA hydratase</fullName>
    </recommendedName>
</protein>
<sequence>MDIAAKSNSDKSRYVEILFDFTPNNRQSTGSQITSSYSQTTDCLWLTMSSKKYACFTSGLLHDFTSCLHLNQQKHTSIKAIVLTSANPKIFSFGGDLAYIRNLIIKYDREALFNYIKLNLDVIFNFASHFQQLRIAQVTGAALDGGFEAALASDVIIAERQATFGFSDNDIKLFPCLGASYYLTRKVGARMAQQILSGTKRYTADELAKIGVVDVVTETACSTDAVIRYINNHQKNGDANNSLKQLANRINQTSYNELLESCHHWVDNAMKFSGHDLRQIERIVKQQISSCIQK</sequence>
<dbReference type="InterPro" id="IPR029045">
    <property type="entry name" value="ClpP/crotonase-like_dom_sf"/>
</dbReference>
<dbReference type="PANTHER" id="PTHR11941:SF54">
    <property type="entry name" value="ENOYL-COA HYDRATASE, MITOCHONDRIAL"/>
    <property type="match status" value="1"/>
</dbReference>
<dbReference type="AlphaFoldDB" id="A0A3B1AQ84"/>
<evidence type="ECO:0000313" key="1">
    <source>
        <dbReference type="EMBL" id="VAX01538.1"/>
    </source>
</evidence>
<reference evidence="1" key="1">
    <citation type="submission" date="2018-06" db="EMBL/GenBank/DDBJ databases">
        <authorList>
            <person name="Zhirakovskaya E."/>
        </authorList>
    </citation>
    <scope>NUCLEOTIDE SEQUENCE</scope>
</reference>
<dbReference type="GO" id="GO:0006635">
    <property type="term" value="P:fatty acid beta-oxidation"/>
    <property type="evidence" value="ECO:0007669"/>
    <property type="project" value="TreeGrafter"/>
</dbReference>
<dbReference type="SUPFAM" id="SSF52096">
    <property type="entry name" value="ClpP/crotonase"/>
    <property type="match status" value="1"/>
</dbReference>
<dbReference type="EMBL" id="UOFS01000049">
    <property type="protein sequence ID" value="VAX01538.1"/>
    <property type="molecule type" value="Genomic_DNA"/>
</dbReference>
<gene>
    <name evidence="1" type="ORF">MNBD_GAMMA22-1992</name>
</gene>
<dbReference type="CDD" id="cd06558">
    <property type="entry name" value="crotonase-like"/>
    <property type="match status" value="1"/>
</dbReference>
<dbReference type="Gene3D" id="6.20.390.30">
    <property type="match status" value="1"/>
</dbReference>
<dbReference type="Pfam" id="PF00378">
    <property type="entry name" value="ECH_1"/>
    <property type="match status" value="1"/>
</dbReference>
<organism evidence="1">
    <name type="scientific">hydrothermal vent metagenome</name>
    <dbReference type="NCBI Taxonomy" id="652676"/>
    <lineage>
        <taxon>unclassified sequences</taxon>
        <taxon>metagenomes</taxon>
        <taxon>ecological metagenomes</taxon>
    </lineage>
</organism>
<name>A0A3B1AQ84_9ZZZZ</name>
<evidence type="ECO:0008006" key="2">
    <source>
        <dbReference type="Google" id="ProtNLM"/>
    </source>
</evidence>
<dbReference type="NCBIfam" id="NF006452">
    <property type="entry name" value="PRK08788.1"/>
    <property type="match status" value="1"/>
</dbReference>
<dbReference type="GO" id="GO:0003824">
    <property type="term" value="F:catalytic activity"/>
    <property type="evidence" value="ECO:0007669"/>
    <property type="project" value="UniProtKB-ARBA"/>
</dbReference>
<dbReference type="InterPro" id="IPR001753">
    <property type="entry name" value="Enoyl-CoA_hydra/iso"/>
</dbReference>
<proteinExistence type="predicted"/>
<dbReference type="PANTHER" id="PTHR11941">
    <property type="entry name" value="ENOYL-COA HYDRATASE-RELATED"/>
    <property type="match status" value="1"/>
</dbReference>